<dbReference type="OMA" id="VEPHECQ"/>
<dbReference type="InterPro" id="IPR027871">
    <property type="entry name" value="DUF4603"/>
</dbReference>
<evidence type="ECO:0000313" key="7">
    <source>
        <dbReference type="Proteomes" id="UP000807504"/>
    </source>
</evidence>
<reference evidence="6" key="1">
    <citation type="journal article" date="2020" name="bioRxiv">
        <title>Chromosome-level reference genome of the European wasp spider Argiope bruennichi: a resource for studies on range expansion and evolutionary adaptation.</title>
        <authorList>
            <person name="Sheffer M.M."/>
            <person name="Hoppe A."/>
            <person name="Krehenwinkel H."/>
            <person name="Uhl G."/>
            <person name="Kuss A.W."/>
            <person name="Jensen L."/>
            <person name="Jensen C."/>
            <person name="Gillespie R.G."/>
            <person name="Hoff K.J."/>
            <person name="Prost S."/>
        </authorList>
    </citation>
    <scope>NUCLEOTIDE SEQUENCE</scope>
</reference>
<dbReference type="InterPro" id="IPR000571">
    <property type="entry name" value="Znf_CCCH"/>
</dbReference>
<evidence type="ECO:0000313" key="6">
    <source>
        <dbReference type="EMBL" id="KAF8790341.1"/>
    </source>
</evidence>
<name>A0A8T0FH75_ARGBR</name>
<feature type="domain" description="C3H1-type" evidence="5">
    <location>
        <begin position="1039"/>
        <end position="1066"/>
    </location>
</feature>
<dbReference type="SMART" id="SM00356">
    <property type="entry name" value="ZnF_C3H1"/>
    <property type="match status" value="2"/>
</dbReference>
<keyword evidence="2 4" id="KW-0863">Zinc-finger</keyword>
<evidence type="ECO:0000256" key="3">
    <source>
        <dbReference type="ARBA" id="ARBA00022833"/>
    </source>
</evidence>
<feature type="zinc finger region" description="C3H1-type" evidence="4">
    <location>
        <begin position="1015"/>
        <end position="1038"/>
    </location>
</feature>
<organism evidence="6 7">
    <name type="scientific">Argiope bruennichi</name>
    <name type="common">Wasp spider</name>
    <name type="synonym">Aranea bruennichi</name>
    <dbReference type="NCBI Taxonomy" id="94029"/>
    <lineage>
        <taxon>Eukaryota</taxon>
        <taxon>Metazoa</taxon>
        <taxon>Ecdysozoa</taxon>
        <taxon>Arthropoda</taxon>
        <taxon>Chelicerata</taxon>
        <taxon>Arachnida</taxon>
        <taxon>Araneae</taxon>
        <taxon>Araneomorphae</taxon>
        <taxon>Entelegynae</taxon>
        <taxon>Araneoidea</taxon>
        <taxon>Araneidae</taxon>
        <taxon>Argiope</taxon>
    </lineage>
</organism>
<dbReference type="AlphaFoldDB" id="A0A8T0FH75"/>
<dbReference type="PANTHER" id="PTHR17611">
    <property type="entry name" value="DNA SEGMENT, CHR 5, ERATO DOI 579, EXPRESSED"/>
    <property type="match status" value="1"/>
</dbReference>
<protein>
    <recommendedName>
        <fullName evidence="5">C3H1-type domain-containing protein</fullName>
    </recommendedName>
</protein>
<keyword evidence="3 4" id="KW-0862">Zinc</keyword>
<reference evidence="6" key="2">
    <citation type="submission" date="2020-06" db="EMBL/GenBank/DDBJ databases">
        <authorList>
            <person name="Sheffer M."/>
        </authorList>
    </citation>
    <scope>NUCLEOTIDE SEQUENCE</scope>
</reference>
<dbReference type="Proteomes" id="UP000807504">
    <property type="component" value="Unassembled WGS sequence"/>
</dbReference>
<feature type="domain" description="C3H1-type" evidence="5">
    <location>
        <begin position="1015"/>
        <end position="1038"/>
    </location>
</feature>
<dbReference type="PROSITE" id="PS50103">
    <property type="entry name" value="ZF_C3H1"/>
    <property type="match status" value="2"/>
</dbReference>
<keyword evidence="1 4" id="KW-0479">Metal-binding</keyword>
<evidence type="ECO:0000256" key="2">
    <source>
        <dbReference type="ARBA" id="ARBA00022771"/>
    </source>
</evidence>
<dbReference type="Pfam" id="PF15376">
    <property type="entry name" value="DUF4603"/>
    <property type="match status" value="1"/>
</dbReference>
<gene>
    <name evidence="6" type="ORF">HNY73_005376</name>
</gene>
<dbReference type="OrthoDB" id="3247158at2759"/>
<dbReference type="EMBL" id="JABXBU010000011">
    <property type="protein sequence ID" value="KAF8790341.1"/>
    <property type="molecule type" value="Genomic_DNA"/>
</dbReference>
<accession>A0A8T0FH75</accession>
<sequence>MNRQRLVSNFTPALQEWLEEELENRGIDSVYARSILSLLQQDYVDVEPHECQDTRNRQQRVFNKYGGPENLCHPTKSKHQKWKTWGKNILISTSTCCKATYYDLERILKKTAVDCLKSASDYVDDIEELIDEVWKKLKSKNLKGEQEDIALRNRNPLGHSFFIPPSPTDEIEKYFAAFPPLSSKTECAVEVAQHKMLKNAWCKKCNLKRKSNVPNEMAHNAGNQNFHSIKNIQPIIPYRSLKTIKNIFKNSGFICPWKVSCAQYHTVSKRCGTHRAKNFIITPVVRDPLLPFINLSSVNICKISLNKMDLLNLLKGAEGQNLLHFLNELNISQATLVVKSSVTKLNELSLHMLQESSDSIPFHETINSENNLEGYATALVNSSQAVSEENSLNDTESLSDCYGIDVHFRMPALADHLDNQSPCLEPSDGSSSFLQNNGYVDALKYYFSKKANLCDVNNSELCTETDAASSCLETKIPIVQKENAFIHHKLNSYFADEGERPCLNSNRALDMERHHYYQNESFTISQSFNPLDTLETSHVETSLLFPDVKSDKHVESITSSNIESCSSDDEIYYSDEETNEIFLSGNYEKFNFSRSPLEETEQSCLSSEFSENTSANSEMKRSEMSDINQCNLICRLDSEEKAIIHRNEFKYEHEIEQKLLKVSNNENDNINFINVRRPHNELPFISYHHLESTDENYVSEQKENYQHFPKFLNESKSGLLIKPYSLAEHNTSVKVTSSVAECTEKAEETSSEIYDKKWLFYWGDNHNFIARTWQKDFVPVEKKENHEQYFYDAKVSTALCKEIKEEEDELLKGLCSVPAISNSIFGNELCKPMQNDLHSSYLTSQIESFANCFEENTSLYVQAPESQRMVVNQIENYVPMMNNNFTFDNFGNKVPHMQHTSDHSISFENNPFKAANFSGLSAFSNASGGNNSYKDYYMEGGGWSLASDSFTDYNCDNPYERSCSLSELELEKPNNDCVEYLYQKRQRCTSETVDVQMASCNEASNLYKNVKQKLIPRKRPCCFFLQGTCTRSDCRFSHDLSTTTCRFWRDGSCFKGETCPFLHGYVKENDTGCFRDNTGLRARCPELSFSLESETDFPSLSSVKTEGPKAKTEAINITQVKDFQRKQREK</sequence>
<keyword evidence="7" id="KW-1185">Reference proteome</keyword>
<feature type="zinc finger region" description="C3H1-type" evidence="4">
    <location>
        <begin position="1039"/>
        <end position="1066"/>
    </location>
</feature>
<proteinExistence type="predicted"/>
<dbReference type="Gene3D" id="4.10.1000.10">
    <property type="entry name" value="Zinc finger, CCCH-type"/>
    <property type="match status" value="1"/>
</dbReference>
<dbReference type="SUPFAM" id="SSF90229">
    <property type="entry name" value="CCCH zinc finger"/>
    <property type="match status" value="1"/>
</dbReference>
<dbReference type="PANTHER" id="PTHR17611:SF3">
    <property type="entry name" value="DNA SEGMENT, CHR 5, ERATO DOI 579, EXPRESSED"/>
    <property type="match status" value="1"/>
</dbReference>
<dbReference type="GO" id="GO:0008270">
    <property type="term" value="F:zinc ion binding"/>
    <property type="evidence" value="ECO:0007669"/>
    <property type="project" value="UniProtKB-KW"/>
</dbReference>
<evidence type="ECO:0000256" key="1">
    <source>
        <dbReference type="ARBA" id="ARBA00022723"/>
    </source>
</evidence>
<evidence type="ECO:0000256" key="4">
    <source>
        <dbReference type="PROSITE-ProRule" id="PRU00723"/>
    </source>
</evidence>
<dbReference type="InterPro" id="IPR036855">
    <property type="entry name" value="Znf_CCCH_sf"/>
</dbReference>
<comment type="caution">
    <text evidence="6">The sequence shown here is derived from an EMBL/GenBank/DDBJ whole genome shotgun (WGS) entry which is preliminary data.</text>
</comment>
<evidence type="ECO:0000259" key="5">
    <source>
        <dbReference type="PROSITE" id="PS50103"/>
    </source>
</evidence>